<evidence type="ECO:0000256" key="10">
    <source>
        <dbReference type="ARBA" id="ARBA00023157"/>
    </source>
</evidence>
<feature type="disulfide bond" evidence="12">
    <location>
        <begin position="90"/>
        <end position="151"/>
    </location>
</feature>
<dbReference type="FunFam" id="3.10.250.10:FF:000012">
    <property type="entry name" value="CD163 molecule like 1"/>
    <property type="match status" value="2"/>
</dbReference>
<reference evidence="15" key="2">
    <citation type="submission" date="2025-09" db="UniProtKB">
        <authorList>
            <consortium name="Ensembl"/>
        </authorList>
    </citation>
    <scope>IDENTIFICATION</scope>
</reference>
<feature type="disulfide bond" evidence="12">
    <location>
        <begin position="707"/>
        <end position="771"/>
    </location>
</feature>
<feature type="domain" description="SRCR" evidence="14">
    <location>
        <begin position="573"/>
        <end position="675"/>
    </location>
</feature>
<keyword evidence="5 13" id="KW-0812">Transmembrane</keyword>
<dbReference type="FunFam" id="3.10.250.10:FF:000016">
    <property type="entry name" value="Scavenger receptor cysteine-rich protein type 12"/>
    <property type="match status" value="1"/>
</dbReference>
<feature type="disulfide bond" evidence="12">
    <location>
        <begin position="751"/>
        <end position="761"/>
    </location>
</feature>
<dbReference type="GO" id="GO:0005886">
    <property type="term" value="C:plasma membrane"/>
    <property type="evidence" value="ECO:0007669"/>
    <property type="project" value="UniProtKB-SubCell"/>
</dbReference>
<feature type="disulfide bond" evidence="12">
    <location>
        <begin position="915"/>
        <end position="979"/>
    </location>
</feature>
<dbReference type="PROSITE" id="PS00420">
    <property type="entry name" value="SRCR_1"/>
    <property type="match status" value="3"/>
</dbReference>
<comment type="caution">
    <text evidence="12">Lacks conserved residue(s) required for the propagation of feature annotation.</text>
</comment>
<keyword evidence="8 13" id="KW-1133">Transmembrane helix</keyword>
<feature type="disulfide bond" evidence="12">
    <location>
        <begin position="494"/>
        <end position="558"/>
    </location>
</feature>
<feature type="disulfide bond" evidence="12">
    <location>
        <begin position="644"/>
        <end position="654"/>
    </location>
</feature>
<sequence length="1044" mass="111395">MTGDGAIWNKGNSVSCRLSSCSHRTGKNTPNRQSGDKMARAAALTAPSADELRLVDGGSPCAGRAEVKHQDQWGTVCDDGWDMADAGVVCKQLGCGAAVSAPGNAHFGAGSGPIWLDDVACGGTESALWHCRNRGWGNSDCHHGEDAGVTCTGHIKPQLVGGHSACSGRVEIRDGETWITVCDAHFDLKAANVICNELQCGTAISIPGGAHFGEGHGPIWTKAFRCAGNESHHAYCPRISNINQTCSHANDAGAICSRFRLVNSSTACSGRVEIQFLGAWGTLCDSRWDLPDANVLCHQLDCGFAVSVPGGGYFGKGTGSIWKDTFYCNGTEPHLGYCPVTALGASQCSHDNDASVVCSEFTDLRLVSDSDCAGRLEVFYNGTWGSVCSNQISGVTPAIVCKQLNCGDGGQIERDFAYGAGSGPTWLDHVACSEQHSSLWQCPSDQWNPKSCDNRAEETHISCTGHIALQLVGGDTACSGRVEVRHGDTWATICDAHFDLKAASVICNGLQCGTALSIPGGAHFREGHGPIWTEEFQCVGNESHHVYCPRRSHRNQTCSHANDASAICSRTCRRDVGLRTPSWCDGRVEISLHGVWSRVLDDQWDMTDASVVCRELQCGVAEKAFNPPKSEQGTGPVGLRRVQCAGNETRLTLCDNSTSETAQAGIAEDVGLGSILVGSRRIRLVNGAGRCAGRVEIYYNGSWGTVCDDSWDLSDSNVVCKQLGCGRAINATVSAHYGQGSGQIWLDDVNCSGNESDLWSCPSGAWGQHNCRHKEDAGVLCSEFTDLRLVSDSDCAGRLEVFYNGTWGSVCTNQMSGVTPAIVCKQLNCGDGGQIERDFEYGAGSGPTWLDHIACSEQHSSLWQCPSEPWDPKSCDNRAEETHISYQEKLRVVEGQDGCSGRVEVWYRGSWGTVCDDSWDMADANVVCKQVGCGSVVSALGEAAFGEGTGPIWVETLNCRGTESSLWDCPAKAWGESNCDHMEDAAVNCSAPPRRPLTVPMVVCIILGALLCLVLIILGAQVRSARAQHRGGSCLVSLCEMPLQ</sequence>
<feature type="disulfide bond" evidence="12">
    <location>
        <begin position="720"/>
        <end position="781"/>
    </location>
</feature>
<feature type="disulfide bond" evidence="12">
    <location>
        <begin position="928"/>
        <end position="989"/>
    </location>
</feature>
<evidence type="ECO:0000259" key="14">
    <source>
        <dbReference type="PROSITE" id="PS50287"/>
    </source>
</evidence>
<dbReference type="PANTHER" id="PTHR19331">
    <property type="entry name" value="SCAVENGER RECEPTOR DOMAIN-CONTAINING"/>
    <property type="match status" value="1"/>
</dbReference>
<name>A0A8C3XK99_CHESE</name>
<evidence type="ECO:0000256" key="9">
    <source>
        <dbReference type="ARBA" id="ARBA00023136"/>
    </source>
</evidence>
<keyword evidence="10 12" id="KW-1015">Disulfide bond</keyword>
<keyword evidence="9 13" id="KW-0472">Membrane</keyword>
<dbReference type="GO" id="GO:0005737">
    <property type="term" value="C:cytoplasm"/>
    <property type="evidence" value="ECO:0007669"/>
    <property type="project" value="UniProtKB-ARBA"/>
</dbReference>
<evidence type="ECO:0000313" key="16">
    <source>
        <dbReference type="Proteomes" id="UP000694403"/>
    </source>
</evidence>
<feature type="domain" description="SRCR" evidence="14">
    <location>
        <begin position="259"/>
        <end position="359"/>
    </location>
</feature>
<dbReference type="Pfam" id="PF00530">
    <property type="entry name" value="SRCR"/>
    <property type="match status" value="9"/>
</dbReference>
<feature type="disulfide bond" evidence="12">
    <location>
        <begin position="855"/>
        <end position="865"/>
    </location>
</feature>
<feature type="domain" description="SRCR" evidence="14">
    <location>
        <begin position="364"/>
        <end position="464"/>
    </location>
</feature>
<feature type="disulfide bond" evidence="12">
    <location>
        <begin position="77"/>
        <end position="141"/>
    </location>
</feature>
<dbReference type="PRINTS" id="PR00258">
    <property type="entry name" value="SPERACTRCPTR"/>
</dbReference>
<feature type="domain" description="SRCR" evidence="14">
    <location>
        <begin position="157"/>
        <end position="257"/>
    </location>
</feature>
<keyword evidence="7" id="KW-0677">Repeat</keyword>
<dbReference type="Proteomes" id="UP000694403">
    <property type="component" value="Unplaced"/>
</dbReference>
<feature type="domain" description="SRCR" evidence="14">
    <location>
        <begin position="890"/>
        <end position="990"/>
    </location>
</feature>
<organism evidence="15 16">
    <name type="scientific">Chelydra serpentina</name>
    <name type="common">Snapping turtle</name>
    <name type="synonym">Testudo serpentina</name>
    <dbReference type="NCBI Taxonomy" id="8475"/>
    <lineage>
        <taxon>Eukaryota</taxon>
        <taxon>Metazoa</taxon>
        <taxon>Chordata</taxon>
        <taxon>Craniata</taxon>
        <taxon>Vertebrata</taxon>
        <taxon>Euteleostomi</taxon>
        <taxon>Archelosauria</taxon>
        <taxon>Testudinata</taxon>
        <taxon>Testudines</taxon>
        <taxon>Cryptodira</taxon>
        <taxon>Durocryptodira</taxon>
        <taxon>Americhelydia</taxon>
        <taxon>Chelydroidea</taxon>
        <taxon>Chelydridae</taxon>
        <taxon>Chelydra</taxon>
    </lineage>
</organism>
<proteinExistence type="predicted"/>
<dbReference type="PROSITE" id="PS50287">
    <property type="entry name" value="SRCR_2"/>
    <property type="match status" value="9"/>
</dbReference>
<evidence type="ECO:0000256" key="12">
    <source>
        <dbReference type="PROSITE-ProRule" id="PRU00196"/>
    </source>
</evidence>
<keyword evidence="4" id="KW-0964">Secreted</keyword>
<accession>A0A8C3XK99</accession>
<dbReference type="FunFam" id="3.10.250.10:FF:000002">
    <property type="entry name" value="Scavenger receptor cysteine-rich type 1 protein M130"/>
    <property type="match status" value="4"/>
</dbReference>
<feature type="disulfide bond" evidence="12">
    <location>
        <begin position="959"/>
        <end position="969"/>
    </location>
</feature>
<feature type="disulfide bond" evidence="12">
    <location>
        <begin position="226"/>
        <end position="236"/>
    </location>
</feature>
<dbReference type="InterPro" id="IPR001190">
    <property type="entry name" value="SRCR"/>
</dbReference>
<evidence type="ECO:0000256" key="4">
    <source>
        <dbReference type="ARBA" id="ARBA00022525"/>
    </source>
</evidence>
<evidence type="ECO:0000256" key="6">
    <source>
        <dbReference type="ARBA" id="ARBA00022729"/>
    </source>
</evidence>
<evidence type="ECO:0000256" key="11">
    <source>
        <dbReference type="ARBA" id="ARBA00023180"/>
    </source>
</evidence>
<feature type="disulfide bond" evidence="12">
    <location>
        <begin position="195"/>
        <end position="256"/>
    </location>
</feature>
<comment type="subcellular location">
    <subcellularLocation>
        <location evidence="1">Cell membrane</location>
        <topology evidence="1">Single-pass type I membrane protein</topology>
    </subcellularLocation>
    <subcellularLocation>
        <location evidence="2">Secreted</location>
    </subcellularLocation>
</comment>
<protein>
    <recommendedName>
        <fullName evidence="14">SRCR domain-containing protein</fullName>
    </recommendedName>
</protein>
<dbReference type="SUPFAM" id="SSF56487">
    <property type="entry name" value="SRCR-like"/>
    <property type="match status" value="9"/>
</dbReference>
<feature type="disulfide bond" evidence="12">
    <location>
        <begin position="811"/>
        <end position="875"/>
    </location>
</feature>
<dbReference type="PANTHER" id="PTHR19331:SF468">
    <property type="entry name" value="SCAVENGER RECEPTOR CYSTEINE-RICH TYPE 1 PROTEIN M160"/>
    <property type="match status" value="1"/>
</dbReference>
<dbReference type="SMART" id="SM00202">
    <property type="entry name" value="SR"/>
    <property type="match status" value="9"/>
</dbReference>
<dbReference type="GO" id="GO:0005576">
    <property type="term" value="C:extracellular region"/>
    <property type="evidence" value="ECO:0007669"/>
    <property type="project" value="UniProtKB-SubCell"/>
</dbReference>
<feature type="disulfide bond" evidence="12">
    <location>
        <begin position="328"/>
        <end position="338"/>
    </location>
</feature>
<feature type="disulfide bond" evidence="12">
    <location>
        <begin position="297"/>
        <end position="358"/>
    </location>
</feature>
<evidence type="ECO:0000256" key="2">
    <source>
        <dbReference type="ARBA" id="ARBA00004613"/>
    </source>
</evidence>
<dbReference type="FunFam" id="3.10.250.10:FF:000004">
    <property type="entry name" value="Scavenger receptor cysteine-rich type 1 protein M130"/>
    <property type="match status" value="1"/>
</dbReference>
<dbReference type="AlphaFoldDB" id="A0A8C3XK99"/>
<evidence type="ECO:0000256" key="7">
    <source>
        <dbReference type="ARBA" id="ARBA00022737"/>
    </source>
</evidence>
<dbReference type="Ensembl" id="ENSCSRT00000004454.1">
    <property type="protein sequence ID" value="ENSCSRP00000004311.1"/>
    <property type="gene ID" value="ENSCSRG00000003198.1"/>
</dbReference>
<keyword evidence="6" id="KW-0732">Signal</keyword>
<dbReference type="Gene3D" id="3.10.250.10">
    <property type="entry name" value="SRCR-like domain"/>
    <property type="match status" value="9"/>
</dbReference>
<reference evidence="15" key="1">
    <citation type="submission" date="2025-08" db="UniProtKB">
        <authorList>
            <consortium name="Ensembl"/>
        </authorList>
    </citation>
    <scope>IDENTIFICATION</scope>
</reference>
<feature type="disulfide bond" evidence="12">
    <location>
        <begin position="388"/>
        <end position="452"/>
    </location>
</feature>
<keyword evidence="11" id="KW-0325">Glycoprotein</keyword>
<evidence type="ECO:0000256" key="13">
    <source>
        <dbReference type="SAM" id="Phobius"/>
    </source>
</evidence>
<feature type="disulfide bond" evidence="12">
    <location>
        <begin position="432"/>
        <end position="442"/>
    </location>
</feature>
<keyword evidence="16" id="KW-1185">Reference proteome</keyword>
<evidence type="ECO:0000256" key="3">
    <source>
        <dbReference type="ARBA" id="ARBA00022475"/>
    </source>
</evidence>
<feature type="domain" description="SRCR" evidence="14">
    <location>
        <begin position="52"/>
        <end position="152"/>
    </location>
</feature>
<keyword evidence="3" id="KW-1003">Cell membrane</keyword>
<dbReference type="InterPro" id="IPR036772">
    <property type="entry name" value="SRCR-like_dom_sf"/>
</dbReference>
<feature type="disulfide bond" evidence="12">
    <location>
        <begin position="507"/>
        <end position="568"/>
    </location>
</feature>
<feature type="domain" description="SRCR" evidence="14">
    <location>
        <begin position="787"/>
        <end position="887"/>
    </location>
</feature>
<evidence type="ECO:0000256" key="8">
    <source>
        <dbReference type="ARBA" id="ARBA00022989"/>
    </source>
</evidence>
<feature type="disulfide bond" evidence="12">
    <location>
        <begin position="182"/>
        <end position="246"/>
    </location>
</feature>
<dbReference type="FunFam" id="3.10.250.10:FF:000003">
    <property type="entry name" value="Deleted in malignant brain tumors 1"/>
    <property type="match status" value="1"/>
</dbReference>
<feature type="disulfide bond" evidence="12">
    <location>
        <begin position="538"/>
        <end position="548"/>
    </location>
</feature>
<evidence type="ECO:0000256" key="1">
    <source>
        <dbReference type="ARBA" id="ARBA00004251"/>
    </source>
</evidence>
<evidence type="ECO:0000313" key="15">
    <source>
        <dbReference type="Ensembl" id="ENSCSRP00000004311.1"/>
    </source>
</evidence>
<feature type="disulfide bond" evidence="12">
    <location>
        <begin position="121"/>
        <end position="131"/>
    </location>
</feature>
<feature type="domain" description="SRCR" evidence="14">
    <location>
        <begin position="469"/>
        <end position="569"/>
    </location>
</feature>
<feature type="transmembrane region" description="Helical" evidence="13">
    <location>
        <begin position="997"/>
        <end position="1020"/>
    </location>
</feature>
<feature type="disulfide bond" evidence="12">
    <location>
        <begin position="284"/>
        <end position="348"/>
    </location>
</feature>
<evidence type="ECO:0000256" key="5">
    <source>
        <dbReference type="ARBA" id="ARBA00022692"/>
    </source>
</evidence>
<feature type="domain" description="SRCR" evidence="14">
    <location>
        <begin position="682"/>
        <end position="782"/>
    </location>
</feature>